<dbReference type="SUPFAM" id="SSF55464">
    <property type="entry name" value="Origin of replication-binding domain, RBD-like"/>
    <property type="match status" value="1"/>
</dbReference>
<organism evidence="2 3">
    <name type="scientific">Streptomyces eurythermus</name>
    <dbReference type="NCBI Taxonomy" id="42237"/>
    <lineage>
        <taxon>Bacteria</taxon>
        <taxon>Bacillati</taxon>
        <taxon>Actinomycetota</taxon>
        <taxon>Actinomycetes</taxon>
        <taxon>Kitasatosporales</taxon>
        <taxon>Streptomycetaceae</taxon>
        <taxon>Streptomyces</taxon>
    </lineage>
</organism>
<proteinExistence type="predicted"/>
<dbReference type="RefSeq" id="WP_063766431.1">
    <property type="nucleotide sequence ID" value="NZ_JBFACJ010000027.1"/>
</dbReference>
<feature type="domain" description="TrwC relaxase" evidence="1">
    <location>
        <begin position="1"/>
        <end position="66"/>
    </location>
</feature>
<sequence length="71" mass="7739">MYEHAVAASALYNELVMAEAYEALGPASEPRTVTPGRRPVMGVAGVPHELIRWTSRRSDQIAACPAELEDE</sequence>
<keyword evidence="3" id="KW-1185">Reference proteome</keyword>
<protein>
    <submittedName>
        <fullName evidence="2">Relaxase domain-containing protein</fullName>
    </submittedName>
</protein>
<accession>A0ABW6YTF9</accession>
<evidence type="ECO:0000313" key="3">
    <source>
        <dbReference type="Proteomes" id="UP001603418"/>
    </source>
</evidence>
<evidence type="ECO:0000313" key="2">
    <source>
        <dbReference type="EMBL" id="MFF9882124.1"/>
    </source>
</evidence>
<dbReference type="InterPro" id="IPR014862">
    <property type="entry name" value="TrwC"/>
</dbReference>
<dbReference type="Pfam" id="PF08751">
    <property type="entry name" value="TrwC"/>
    <property type="match status" value="1"/>
</dbReference>
<dbReference type="EMBL" id="JBICBM010000004">
    <property type="protein sequence ID" value="MFF9882124.1"/>
    <property type="molecule type" value="Genomic_DNA"/>
</dbReference>
<comment type="caution">
    <text evidence="2">The sequence shown here is derived from an EMBL/GenBank/DDBJ whole genome shotgun (WGS) entry which is preliminary data.</text>
</comment>
<gene>
    <name evidence="2" type="ORF">ACF1HC_11020</name>
</gene>
<name>A0ABW6YTF9_9ACTN</name>
<evidence type="ECO:0000259" key="1">
    <source>
        <dbReference type="Pfam" id="PF08751"/>
    </source>
</evidence>
<reference evidence="2 3" key="1">
    <citation type="submission" date="2024-10" db="EMBL/GenBank/DDBJ databases">
        <title>The Natural Products Discovery Center: Release of the First 8490 Sequenced Strains for Exploring Actinobacteria Biosynthetic Diversity.</title>
        <authorList>
            <person name="Kalkreuter E."/>
            <person name="Kautsar S.A."/>
            <person name="Yang D."/>
            <person name="Bader C.D."/>
            <person name="Teijaro C.N."/>
            <person name="Fluegel L."/>
            <person name="Davis C.M."/>
            <person name="Simpson J.R."/>
            <person name="Lauterbach L."/>
            <person name="Steele A.D."/>
            <person name="Gui C."/>
            <person name="Meng S."/>
            <person name="Li G."/>
            <person name="Viehrig K."/>
            <person name="Ye F."/>
            <person name="Su P."/>
            <person name="Kiefer A.F."/>
            <person name="Nichols A."/>
            <person name="Cepeda A.J."/>
            <person name="Yan W."/>
            <person name="Fan B."/>
            <person name="Jiang Y."/>
            <person name="Adhikari A."/>
            <person name="Zheng C.-J."/>
            <person name="Schuster L."/>
            <person name="Cowan T.M."/>
            <person name="Smanski M.J."/>
            <person name="Chevrette M.G."/>
            <person name="De Carvalho L.P.S."/>
            <person name="Shen B."/>
        </authorList>
    </citation>
    <scope>NUCLEOTIDE SEQUENCE [LARGE SCALE GENOMIC DNA]</scope>
    <source>
        <strain evidence="2 3">NPDC013366</strain>
    </source>
</reference>
<dbReference type="Proteomes" id="UP001603418">
    <property type="component" value="Unassembled WGS sequence"/>
</dbReference>